<dbReference type="InterPro" id="IPR011989">
    <property type="entry name" value="ARM-like"/>
</dbReference>
<comment type="caution">
    <text evidence="1">The sequence shown here is derived from an EMBL/GenBank/DDBJ whole genome shotgun (WGS) entry which is preliminary data.</text>
</comment>
<proteinExistence type="predicted"/>
<dbReference type="Gene3D" id="1.25.10.10">
    <property type="entry name" value="Leucine-rich Repeat Variant"/>
    <property type="match status" value="1"/>
</dbReference>
<dbReference type="SUPFAM" id="SSF48371">
    <property type="entry name" value="ARM repeat"/>
    <property type="match status" value="1"/>
</dbReference>
<sequence length="1557" mass="174884">MALEPGGYADKLGNRYEGLWVVGQLLAVLDERLRSVTVEGIGDDERGVDLWVKRIDDTQQAQQCKVRNASQESWTVATLSSAGILDHMQAQLDRDPSHEFAFVTAIPANRLADLCESARNSPSDPEAYYQHQILAIGQTRVKVYEDFCARTGLDSQGVKGRAKAYDYLRRFRIILWPDNQHARDQLFAQAASLVVGQPETIVSSLRWLAENRLHQMLTTHDVRSHLVSNDFAIRKLDHDVRVGPAIAELQSKFADSIRPHLVAGKLIPRSETGQVLAAVENDATVILHGKTGIGKSGVLYELALTLRQQGRPYLPIRLDRQVPQGTPRQFGEAIGLPESPARCLRAVSENGGGVLILDQLDAIRWTSSHSANSLEVCKSLLREVETLRDMGHKMGVVLSCRTFDLENDPDIKAWLSNSPNNQYRKIEVKELDEDDVENVVNDAGGNFGHMAKRQRQILRSPNHLAMWTSIVTDGSAPPFNSGTQLIRAFWDNRYRELARLGVGAADANRVIDTVVDYMEEHGKIAAPVSLVRDYQQELTCLQTCGILQATGPQLSFCHQSYLDFRIADRLLREMHSGNQSVCNWLGDKDSQSLFRREQLRQVLSLLIDESPGEFLSSVKDILRSCAVRFHLKHLVLELLSQLEQPSSSMVAYLKELLEDGYWQQHIIEAVIVGRPWHVGWMIDEQLLPVWLASGDDEEASNALWLLRTVTEDLPDVVTELLEPYIDHDGDWPQRIFGCLGWRVENDSERKFELRLTLARRGLAPGYLHWIGLAASFPERAIRLVEAELSAKEAGQTSARGVEDFQPRRDKLSVDELSELTGAARQCPEFTWDRIMPHVVRLTAGMDEHYGPGREEWLDDGTALLRDGGNTNMARGSIGILAEAGRTLASSDAEQLLARARPLNASTVKVIQEILARSYAALPPEHADEGLEWLMACGERLALGSGFHEHEWTLAERLVTALSPHCSDGVFRRLEGFITHYHQPNEKRMGEHYIRTWKEGYFGDYWGRMQHKLLPCLAPSRRNDQTNGLIGVLARKFEGYAEDRFLRSGGGIGGSVRSPLPQERLETVSDRAWLGIVSNKSIPQERHAAGRWKQVSVGVVAESSLWHFSSDLRRLASRFPERFGQLALQFPEEAHPDYVAAILSGLQKTMPSGVPDEERAQWRPAEVITVEAFLARFLNDNDRGVAMAFCDVLRDRSEADWSDEIIAQLIDYANNHPDPESGQLNVWSADKGRDVAHASPDDLFQTSINCVRGRAALTIGALVWEHPEWLPRFTECLDRLAGDPNPAVRVAAIDACLPVLNIDRDRAVDWFCRICRDDPRVPASPRAIDFFNYCTESHPSQLTPIVQAMMNSPVDDVAQAGAREATARWLFYGLFASELPCCREGTVAQRKGVAKVGSQFLSNPHYTERCWDILQPYLNDPDEDVRHEIWGGFSSAAILESPGIHEMLERYVHSRAYVDSPDALFRAFEDYSGSLVPFATVFMSICQVFCDELRDDTRTPGSRHGASISTLSPLLLRLYEQSAQEEFAAVNRQCLDAWDMLFEKRVGTVRELTRQIEM</sequence>
<name>A0A0F9TDU1_9ZZZZ</name>
<organism evidence="1">
    <name type="scientific">marine sediment metagenome</name>
    <dbReference type="NCBI Taxonomy" id="412755"/>
    <lineage>
        <taxon>unclassified sequences</taxon>
        <taxon>metagenomes</taxon>
        <taxon>ecological metagenomes</taxon>
    </lineage>
</organism>
<evidence type="ECO:0000313" key="1">
    <source>
        <dbReference type="EMBL" id="KKN79425.1"/>
    </source>
</evidence>
<dbReference type="InterPro" id="IPR027417">
    <property type="entry name" value="P-loop_NTPase"/>
</dbReference>
<dbReference type="EMBL" id="LAZR01000247">
    <property type="protein sequence ID" value="KKN79425.1"/>
    <property type="molecule type" value="Genomic_DNA"/>
</dbReference>
<dbReference type="SUPFAM" id="SSF52540">
    <property type="entry name" value="P-loop containing nucleoside triphosphate hydrolases"/>
    <property type="match status" value="1"/>
</dbReference>
<protein>
    <recommendedName>
        <fullName evidence="2">ATPase AAA-type core domain-containing protein</fullName>
    </recommendedName>
</protein>
<reference evidence="1" key="1">
    <citation type="journal article" date="2015" name="Nature">
        <title>Complex archaea that bridge the gap between prokaryotes and eukaryotes.</title>
        <authorList>
            <person name="Spang A."/>
            <person name="Saw J.H."/>
            <person name="Jorgensen S.L."/>
            <person name="Zaremba-Niedzwiedzka K."/>
            <person name="Martijn J."/>
            <person name="Lind A.E."/>
            <person name="van Eijk R."/>
            <person name="Schleper C."/>
            <person name="Guy L."/>
            <person name="Ettema T.J."/>
        </authorList>
    </citation>
    <scope>NUCLEOTIDE SEQUENCE</scope>
</reference>
<accession>A0A0F9TDU1</accession>
<evidence type="ECO:0008006" key="2">
    <source>
        <dbReference type="Google" id="ProtNLM"/>
    </source>
</evidence>
<gene>
    <name evidence="1" type="ORF">LCGC14_0339870</name>
</gene>
<dbReference type="InterPro" id="IPR016024">
    <property type="entry name" value="ARM-type_fold"/>
</dbReference>